<dbReference type="EMBL" id="JAROCA020000001">
    <property type="protein sequence ID" value="MDY0404081.1"/>
    <property type="molecule type" value="Genomic_DNA"/>
</dbReference>
<evidence type="ECO:0000313" key="9">
    <source>
        <dbReference type="Proteomes" id="UP001228376"/>
    </source>
</evidence>
<reference evidence="8 9" key="1">
    <citation type="submission" date="2023-10" db="EMBL/GenBank/DDBJ databases">
        <title>179-bfca-hs.</title>
        <authorList>
            <person name="Miliotis G."/>
            <person name="Sengupta P."/>
            <person name="Hameed A."/>
            <person name="Chuvochina M."/>
            <person name="Mcdonagh F."/>
            <person name="Simpson A.C."/>
            <person name="Singh N.K."/>
            <person name="Rekha P.D."/>
            <person name="Raman K."/>
            <person name="Hugenholtz P."/>
            <person name="Venkateswaran K."/>
        </authorList>
    </citation>
    <scope>NUCLEOTIDE SEQUENCE [LARGE SCALE GENOMIC DNA]</scope>
    <source>
        <strain evidence="8 9">179-BFC-A-HS</strain>
    </source>
</reference>
<evidence type="ECO:0000256" key="3">
    <source>
        <dbReference type="ARBA" id="ARBA00022475"/>
    </source>
</evidence>
<dbReference type="InterPro" id="IPR007353">
    <property type="entry name" value="DUF421"/>
</dbReference>
<dbReference type="PANTHER" id="PTHR34582:SF2">
    <property type="entry name" value="UPF0702 TRANSMEMBRANE PROTEIN YDFR"/>
    <property type="match status" value="1"/>
</dbReference>
<keyword evidence="3" id="KW-1003">Cell membrane</keyword>
<evidence type="ECO:0000256" key="5">
    <source>
        <dbReference type="ARBA" id="ARBA00022989"/>
    </source>
</evidence>
<comment type="caution">
    <text evidence="8">The sequence shown here is derived from an EMBL/GenBank/DDBJ whole genome shotgun (WGS) entry which is preliminary data.</text>
</comment>
<organism evidence="8 9">
    <name type="scientific">Tigheibacillus jepli</name>
    <dbReference type="NCBI Taxonomy" id="3035914"/>
    <lineage>
        <taxon>Bacteria</taxon>
        <taxon>Bacillati</taxon>
        <taxon>Bacillota</taxon>
        <taxon>Bacilli</taxon>
        <taxon>Bacillales</taxon>
        <taxon>Bacillaceae</taxon>
        <taxon>Tigheibacillus</taxon>
    </lineage>
</organism>
<comment type="similarity">
    <text evidence="2">Belongs to the UPF0702 family.</text>
</comment>
<evidence type="ECO:0000313" key="8">
    <source>
        <dbReference type="EMBL" id="MDY0404081.1"/>
    </source>
</evidence>
<dbReference type="Proteomes" id="UP001228376">
    <property type="component" value="Unassembled WGS sequence"/>
</dbReference>
<evidence type="ECO:0000259" key="7">
    <source>
        <dbReference type="Pfam" id="PF04239"/>
    </source>
</evidence>
<comment type="subcellular location">
    <subcellularLocation>
        <location evidence="1">Cell membrane</location>
        <topology evidence="1">Multi-pass membrane protein</topology>
    </subcellularLocation>
</comment>
<name>A0ABU5CDL0_9BACI</name>
<evidence type="ECO:0000256" key="4">
    <source>
        <dbReference type="ARBA" id="ARBA00022692"/>
    </source>
</evidence>
<proteinExistence type="inferred from homology"/>
<evidence type="ECO:0000256" key="1">
    <source>
        <dbReference type="ARBA" id="ARBA00004651"/>
    </source>
</evidence>
<accession>A0ABU5CDL0</accession>
<dbReference type="Gene3D" id="3.30.240.20">
    <property type="entry name" value="bsu07140 like domains"/>
    <property type="match status" value="1"/>
</dbReference>
<keyword evidence="9" id="KW-1185">Reference proteome</keyword>
<sequence>MKGNFLEEIIMGKSKILIENGSLNMENLKILKLTVDQLEMNLREKNIMNVSDVQWATLEPNGRIGFALKLEVQPVTKKEFQQLLHKVDQALSQIPTSSS</sequence>
<keyword evidence="6" id="KW-0472">Membrane</keyword>
<feature type="domain" description="YetF C-terminal" evidence="7">
    <location>
        <begin position="2"/>
        <end position="76"/>
    </location>
</feature>
<gene>
    <name evidence="8" type="ORF">P5G51_000435</name>
</gene>
<evidence type="ECO:0000256" key="6">
    <source>
        <dbReference type="ARBA" id="ARBA00023136"/>
    </source>
</evidence>
<dbReference type="InterPro" id="IPR023090">
    <property type="entry name" value="UPF0702_alpha/beta_dom_sf"/>
</dbReference>
<keyword evidence="5" id="KW-1133">Transmembrane helix</keyword>
<dbReference type="PANTHER" id="PTHR34582">
    <property type="entry name" value="UPF0702 TRANSMEMBRANE PROTEIN YCAP"/>
    <property type="match status" value="1"/>
</dbReference>
<keyword evidence="4" id="KW-0812">Transmembrane</keyword>
<evidence type="ECO:0000256" key="2">
    <source>
        <dbReference type="ARBA" id="ARBA00006448"/>
    </source>
</evidence>
<dbReference type="Pfam" id="PF04239">
    <property type="entry name" value="DUF421"/>
    <property type="match status" value="1"/>
</dbReference>
<dbReference type="RefSeq" id="WP_320384110.1">
    <property type="nucleotide sequence ID" value="NZ_JAROCA020000001.1"/>
</dbReference>
<protein>
    <submittedName>
        <fullName evidence="8">DUF421 domain-containing protein</fullName>
    </submittedName>
</protein>